<dbReference type="PANTHER" id="PTHR33429:SF19">
    <property type="entry name" value="FISSION REGULATOR-LIKE PROTEIN"/>
    <property type="match status" value="1"/>
</dbReference>
<feature type="compositionally biased region" description="Basic and acidic residues" evidence="1">
    <location>
        <begin position="171"/>
        <end position="185"/>
    </location>
</feature>
<feature type="transmembrane region" description="Helical" evidence="2">
    <location>
        <begin position="113"/>
        <end position="135"/>
    </location>
</feature>
<evidence type="ECO:0000256" key="2">
    <source>
        <dbReference type="SAM" id="Phobius"/>
    </source>
</evidence>
<dbReference type="PANTHER" id="PTHR33429">
    <property type="entry name" value="OS02G0708000 PROTEIN-RELATED"/>
    <property type="match status" value="1"/>
</dbReference>
<sequence>MEMESLLFLQLLKRAISPLSCKPNLSPEALSLSLSHSLSLSLHTEHPLRLQAFCFSVPRGSLLQACKLIPFSSCIFGMDGNGQLPLVSEAPPPPLLPFVVEPGKCTHRSIETLAVVLAVITILGVMAGIVARLCGGRHFEGGGDRDIEGWVESKCRSCIDGGLPPLQPPQEHSKPNEEQDKKSKC</sequence>
<dbReference type="Proteomes" id="UP001346149">
    <property type="component" value="Unassembled WGS sequence"/>
</dbReference>
<keyword evidence="2" id="KW-0472">Membrane</keyword>
<evidence type="ECO:0000313" key="4">
    <source>
        <dbReference type="Proteomes" id="UP001346149"/>
    </source>
</evidence>
<evidence type="ECO:0000256" key="1">
    <source>
        <dbReference type="SAM" id="MobiDB-lite"/>
    </source>
</evidence>
<keyword evidence="2" id="KW-1133">Transmembrane helix</keyword>
<name>A0AAN7RL67_TRANT</name>
<dbReference type="AlphaFoldDB" id="A0AAN7RL67"/>
<evidence type="ECO:0000313" key="3">
    <source>
        <dbReference type="EMBL" id="KAK4800493.1"/>
    </source>
</evidence>
<feature type="region of interest" description="Disordered" evidence="1">
    <location>
        <begin position="161"/>
        <end position="185"/>
    </location>
</feature>
<proteinExistence type="predicted"/>
<keyword evidence="2" id="KW-0812">Transmembrane</keyword>
<reference evidence="3 4" key="1">
    <citation type="journal article" date="2023" name="Hortic Res">
        <title>Pangenome of water caltrop reveals structural variations and asymmetric subgenome divergence after allopolyploidization.</title>
        <authorList>
            <person name="Zhang X."/>
            <person name="Chen Y."/>
            <person name="Wang L."/>
            <person name="Yuan Y."/>
            <person name="Fang M."/>
            <person name="Shi L."/>
            <person name="Lu R."/>
            <person name="Comes H.P."/>
            <person name="Ma Y."/>
            <person name="Chen Y."/>
            <person name="Huang G."/>
            <person name="Zhou Y."/>
            <person name="Zheng Z."/>
            <person name="Qiu Y."/>
        </authorList>
    </citation>
    <scope>NUCLEOTIDE SEQUENCE [LARGE SCALE GENOMIC DNA]</scope>
    <source>
        <strain evidence="3">F231</strain>
    </source>
</reference>
<accession>A0AAN7RL67</accession>
<gene>
    <name evidence="3" type="ORF">SAY86_020980</name>
</gene>
<organism evidence="3 4">
    <name type="scientific">Trapa natans</name>
    <name type="common">Water chestnut</name>
    <dbReference type="NCBI Taxonomy" id="22666"/>
    <lineage>
        <taxon>Eukaryota</taxon>
        <taxon>Viridiplantae</taxon>
        <taxon>Streptophyta</taxon>
        <taxon>Embryophyta</taxon>
        <taxon>Tracheophyta</taxon>
        <taxon>Spermatophyta</taxon>
        <taxon>Magnoliopsida</taxon>
        <taxon>eudicotyledons</taxon>
        <taxon>Gunneridae</taxon>
        <taxon>Pentapetalae</taxon>
        <taxon>rosids</taxon>
        <taxon>malvids</taxon>
        <taxon>Myrtales</taxon>
        <taxon>Lythraceae</taxon>
        <taxon>Trapa</taxon>
    </lineage>
</organism>
<dbReference type="EMBL" id="JAXQNO010000003">
    <property type="protein sequence ID" value="KAK4800493.1"/>
    <property type="molecule type" value="Genomic_DNA"/>
</dbReference>
<comment type="caution">
    <text evidence="3">The sequence shown here is derived from an EMBL/GenBank/DDBJ whole genome shotgun (WGS) entry which is preliminary data.</text>
</comment>
<keyword evidence="4" id="KW-1185">Reference proteome</keyword>
<protein>
    <submittedName>
        <fullName evidence="3">Uncharacterized protein</fullName>
    </submittedName>
</protein>